<reference evidence="1" key="1">
    <citation type="submission" date="2014-09" db="EMBL/GenBank/DDBJ databases">
        <authorList>
            <person name="Magalhaes I.L.F."/>
            <person name="Oliveira U."/>
            <person name="Santos F.R."/>
            <person name="Vidigal T.H.D.A."/>
            <person name="Brescovit A.D."/>
            <person name="Santos A.J."/>
        </authorList>
    </citation>
    <scope>NUCLEOTIDE SEQUENCE</scope>
    <source>
        <tissue evidence="1">Shoot tissue taken approximately 20 cm above the soil surface</tissue>
    </source>
</reference>
<sequence length="85" mass="9614">MCSNGNQMKKALLLLGLLGLGTMLSLPSWSWWQVELSIVCSCATGLWRRWLRGCCSIMVLLSVRLQWFGPPSPQHLIKQVKNNDL</sequence>
<protein>
    <submittedName>
        <fullName evidence="1">Uncharacterized protein</fullName>
    </submittedName>
</protein>
<organism evidence="1">
    <name type="scientific">Arundo donax</name>
    <name type="common">Giant reed</name>
    <name type="synonym">Donax arundinaceus</name>
    <dbReference type="NCBI Taxonomy" id="35708"/>
    <lineage>
        <taxon>Eukaryota</taxon>
        <taxon>Viridiplantae</taxon>
        <taxon>Streptophyta</taxon>
        <taxon>Embryophyta</taxon>
        <taxon>Tracheophyta</taxon>
        <taxon>Spermatophyta</taxon>
        <taxon>Magnoliopsida</taxon>
        <taxon>Liliopsida</taxon>
        <taxon>Poales</taxon>
        <taxon>Poaceae</taxon>
        <taxon>PACMAD clade</taxon>
        <taxon>Arundinoideae</taxon>
        <taxon>Arundineae</taxon>
        <taxon>Arundo</taxon>
    </lineage>
</organism>
<evidence type="ECO:0000313" key="1">
    <source>
        <dbReference type="EMBL" id="JAD67406.1"/>
    </source>
</evidence>
<dbReference type="EMBL" id="GBRH01230489">
    <property type="protein sequence ID" value="JAD67406.1"/>
    <property type="molecule type" value="Transcribed_RNA"/>
</dbReference>
<accession>A0A0A9BVR5</accession>
<dbReference type="AlphaFoldDB" id="A0A0A9BVR5"/>
<name>A0A0A9BVR5_ARUDO</name>
<proteinExistence type="predicted"/>
<reference evidence="1" key="2">
    <citation type="journal article" date="2015" name="Data Brief">
        <title>Shoot transcriptome of the giant reed, Arundo donax.</title>
        <authorList>
            <person name="Barrero R.A."/>
            <person name="Guerrero F.D."/>
            <person name="Moolhuijzen P."/>
            <person name="Goolsby J.A."/>
            <person name="Tidwell J."/>
            <person name="Bellgard S.E."/>
            <person name="Bellgard M.I."/>
        </authorList>
    </citation>
    <scope>NUCLEOTIDE SEQUENCE</scope>
    <source>
        <tissue evidence="1">Shoot tissue taken approximately 20 cm above the soil surface</tissue>
    </source>
</reference>